<evidence type="ECO:0000313" key="2">
    <source>
        <dbReference type="Proteomes" id="UP001150062"/>
    </source>
</evidence>
<gene>
    <name evidence="1" type="ORF">M0813_17940</name>
</gene>
<dbReference type="EMBL" id="JAOAOG010000116">
    <property type="protein sequence ID" value="KAJ6248275.1"/>
    <property type="molecule type" value="Genomic_DNA"/>
</dbReference>
<comment type="caution">
    <text evidence="1">The sequence shown here is derived from an EMBL/GenBank/DDBJ whole genome shotgun (WGS) entry which is preliminary data.</text>
</comment>
<name>A0ABQ8YUS0_9EUKA</name>
<evidence type="ECO:0000313" key="1">
    <source>
        <dbReference type="EMBL" id="KAJ6248275.1"/>
    </source>
</evidence>
<keyword evidence="2" id="KW-1185">Reference proteome</keyword>
<dbReference type="Proteomes" id="UP001150062">
    <property type="component" value="Unassembled WGS sequence"/>
</dbReference>
<sequence>MLEKIVTLFLQKYIGDFLELSKTQLKFGVIRGRIDLKDLKPKLGNLDFFGLPIKVIYESIEHLRFNVPYNHLKTKPTVLEISGVHILFNLLQDKEQKRRKKKKILPKKKKIK</sequence>
<proteinExistence type="predicted"/>
<organism evidence="1 2">
    <name type="scientific">Anaeramoeba flamelloides</name>
    <dbReference type="NCBI Taxonomy" id="1746091"/>
    <lineage>
        <taxon>Eukaryota</taxon>
        <taxon>Metamonada</taxon>
        <taxon>Anaeramoebidae</taxon>
        <taxon>Anaeramoeba</taxon>
    </lineage>
</organism>
<protein>
    <submittedName>
        <fullName evidence="1">Vacuolar protein sorting-associated protein 13d</fullName>
    </submittedName>
</protein>
<accession>A0ABQ8YUS0</accession>
<reference evidence="1" key="1">
    <citation type="submission" date="2022-08" db="EMBL/GenBank/DDBJ databases">
        <title>Novel sulfate-reducing endosymbionts in the free-living metamonad Anaeramoeba.</title>
        <authorList>
            <person name="Jerlstrom-Hultqvist J."/>
            <person name="Cepicka I."/>
            <person name="Gallot-Lavallee L."/>
            <person name="Salas-Leiva D."/>
            <person name="Curtis B.A."/>
            <person name="Zahonova K."/>
            <person name="Pipaliya S."/>
            <person name="Dacks J."/>
            <person name="Roger A.J."/>
        </authorList>
    </citation>
    <scope>NUCLEOTIDE SEQUENCE</scope>
    <source>
        <strain evidence="1">Schooner1</strain>
    </source>
</reference>